<proteinExistence type="predicted"/>
<protein>
    <submittedName>
        <fullName evidence="1">Uncharacterized protein</fullName>
    </submittedName>
</protein>
<sequence>MTRDVEALQAATVLAALVGEILEAGKASDAELAVFVPALYESLSEVISVAARNVADNPTSDLRQYGESARGIGAALRDMRA</sequence>
<dbReference type="EMBL" id="CP030073">
    <property type="protein sequence ID" value="AWW38398.1"/>
    <property type="molecule type" value="Genomic_DNA"/>
</dbReference>
<reference evidence="1 2" key="1">
    <citation type="journal article" date="2019" name="Int. J. Syst. Evol. Microbiol.">
        <title>Streptomyces cadmiisoli sp. nov., a novel actinomycete isolated from cadmium-contaminated soil.</title>
        <authorList>
            <person name="Li K."/>
            <person name="Tang X."/>
            <person name="Zhao J."/>
            <person name="Guo Y."/>
            <person name="Tang Y."/>
            <person name="Gao J."/>
        </authorList>
    </citation>
    <scope>NUCLEOTIDE SEQUENCE [LARGE SCALE GENOMIC DNA]</scope>
    <source>
        <strain evidence="1 2">ZFG47</strain>
    </source>
</reference>
<accession>A0A2Z4J0T2</accession>
<keyword evidence="2" id="KW-1185">Reference proteome</keyword>
<dbReference type="RefSeq" id="WP_112439107.1">
    <property type="nucleotide sequence ID" value="NZ_CP030073.1"/>
</dbReference>
<dbReference type="Proteomes" id="UP000249616">
    <property type="component" value="Chromosome"/>
</dbReference>
<organism evidence="1 2">
    <name type="scientific">Streptomyces cadmiisoli</name>
    <dbReference type="NCBI Taxonomy" id="2184053"/>
    <lineage>
        <taxon>Bacteria</taxon>
        <taxon>Bacillati</taxon>
        <taxon>Actinomycetota</taxon>
        <taxon>Actinomycetes</taxon>
        <taxon>Kitasatosporales</taxon>
        <taxon>Streptomycetaceae</taxon>
        <taxon>Streptomyces</taxon>
        <taxon>Streptomyces aurantiacus group</taxon>
    </lineage>
</organism>
<evidence type="ECO:0000313" key="2">
    <source>
        <dbReference type="Proteomes" id="UP000249616"/>
    </source>
</evidence>
<gene>
    <name evidence="1" type="ORF">DN051_18500</name>
</gene>
<evidence type="ECO:0000313" key="1">
    <source>
        <dbReference type="EMBL" id="AWW38398.1"/>
    </source>
</evidence>
<name>A0A2Z4J0T2_9ACTN</name>
<dbReference type="KEGG" id="scad:DN051_18500"/>
<dbReference type="AlphaFoldDB" id="A0A2Z4J0T2"/>